<evidence type="ECO:0000259" key="5">
    <source>
        <dbReference type="PROSITE" id="PS50089"/>
    </source>
</evidence>
<dbReference type="InterPro" id="IPR037274">
    <property type="entry name" value="Znf_CHY_sf"/>
</dbReference>
<dbReference type="InterPro" id="IPR001841">
    <property type="entry name" value="Znf_RING"/>
</dbReference>
<evidence type="ECO:0000256" key="2">
    <source>
        <dbReference type="ARBA" id="ARBA00022771"/>
    </source>
</evidence>
<dbReference type="GO" id="GO:0016567">
    <property type="term" value="P:protein ubiquitination"/>
    <property type="evidence" value="ECO:0007669"/>
    <property type="project" value="TreeGrafter"/>
</dbReference>
<keyword evidence="2 4" id="KW-0863">Zinc-finger</keyword>
<evidence type="ECO:0000313" key="8">
    <source>
        <dbReference type="EMBL" id="EJW03619.1"/>
    </source>
</evidence>
<name>J9D7Z1_EDHAE</name>
<protein>
    <recommendedName>
        <fullName evidence="10">CHY-type domain-containing protein</fullName>
    </recommendedName>
</protein>
<dbReference type="Gene3D" id="2.20.28.10">
    <property type="match status" value="1"/>
</dbReference>
<keyword evidence="3" id="KW-0862">Zinc</keyword>
<dbReference type="SUPFAM" id="SSF161219">
    <property type="entry name" value="CHY zinc finger-like"/>
    <property type="match status" value="1"/>
</dbReference>
<dbReference type="Proteomes" id="UP000003163">
    <property type="component" value="Unassembled WGS sequence"/>
</dbReference>
<dbReference type="InterPro" id="IPR013083">
    <property type="entry name" value="Znf_RING/FYVE/PHD"/>
</dbReference>
<dbReference type="VEuPathDB" id="MicrosporidiaDB:EDEG_02050"/>
<evidence type="ECO:0000256" key="4">
    <source>
        <dbReference type="PROSITE-ProRule" id="PRU00601"/>
    </source>
</evidence>
<evidence type="ECO:0000256" key="1">
    <source>
        <dbReference type="ARBA" id="ARBA00022723"/>
    </source>
</evidence>
<feature type="domain" description="RING-type" evidence="5">
    <location>
        <begin position="135"/>
        <end position="177"/>
    </location>
</feature>
<reference evidence="9" key="2">
    <citation type="submission" date="2015-07" db="EMBL/GenBank/DDBJ databases">
        <title>Contrasting host-pathogen interactions and genome evolution in two generalist and specialist microsporidian pathogens of mosquitoes.</title>
        <authorList>
            <consortium name="The Broad Institute Genomics Platform"/>
            <consortium name="The Broad Institute Genome Sequencing Center for Infectious Disease"/>
            <person name="Cuomo C.A."/>
            <person name="Sanscrainte N.D."/>
            <person name="Goldberg J.M."/>
            <person name="Heiman D."/>
            <person name="Young S."/>
            <person name="Zeng Q."/>
            <person name="Becnel J.J."/>
            <person name="Birren B.W."/>
        </authorList>
    </citation>
    <scope>NUCLEOTIDE SEQUENCE [LARGE SCALE GENOMIC DNA]</scope>
    <source>
        <strain evidence="9">USNM 41457</strain>
    </source>
</reference>
<dbReference type="AlphaFoldDB" id="J9D7Z1"/>
<dbReference type="OMA" id="KLYPCRL"/>
<evidence type="ECO:0008006" key="10">
    <source>
        <dbReference type="Google" id="ProtNLM"/>
    </source>
</evidence>
<dbReference type="InParanoid" id="J9D7Z1"/>
<dbReference type="InterPro" id="IPR017921">
    <property type="entry name" value="Znf_CTCHY"/>
</dbReference>
<evidence type="ECO:0000256" key="3">
    <source>
        <dbReference type="ARBA" id="ARBA00022833"/>
    </source>
</evidence>
<dbReference type="InterPro" id="IPR008913">
    <property type="entry name" value="Znf_CHY"/>
</dbReference>
<comment type="caution">
    <text evidence="8">The sequence shown here is derived from an EMBL/GenBank/DDBJ whole genome shotgun (WGS) entry which is preliminary data.</text>
</comment>
<dbReference type="GO" id="GO:0005634">
    <property type="term" value="C:nucleus"/>
    <property type="evidence" value="ECO:0007669"/>
    <property type="project" value="TreeGrafter"/>
</dbReference>
<reference evidence="8 9" key="1">
    <citation type="submission" date="2011-08" db="EMBL/GenBank/DDBJ databases">
        <authorList>
            <person name="Liu Z.J."/>
            <person name="Shi F.L."/>
            <person name="Lu J.Q."/>
            <person name="Li M."/>
            <person name="Wang Z.L."/>
        </authorList>
    </citation>
    <scope>NUCLEOTIDE SEQUENCE [LARGE SCALE GENOMIC DNA]</scope>
    <source>
        <strain evidence="8 9">USNM 41457</strain>
    </source>
</reference>
<dbReference type="PANTHER" id="PTHR21319:SF0">
    <property type="entry name" value="AND RING FINGER DOMAIN PROTEIN, PUTATIVE (AFU_ORTHOLOGUE AFUA_1G08900)-RELATED"/>
    <property type="match status" value="1"/>
</dbReference>
<dbReference type="STRING" id="1003232.J9D7Z1"/>
<dbReference type="InterPro" id="IPR037275">
    <property type="entry name" value="Znf_CTCHY_sf"/>
</dbReference>
<dbReference type="InterPro" id="IPR039512">
    <property type="entry name" value="RCHY1_zinc-ribbon"/>
</dbReference>
<dbReference type="GO" id="GO:0008270">
    <property type="term" value="F:zinc ion binding"/>
    <property type="evidence" value="ECO:0007669"/>
    <property type="project" value="UniProtKB-KW"/>
</dbReference>
<evidence type="ECO:0000259" key="6">
    <source>
        <dbReference type="PROSITE" id="PS51266"/>
    </source>
</evidence>
<keyword evidence="9" id="KW-1185">Reference proteome</keyword>
<organism evidence="8 9">
    <name type="scientific">Edhazardia aedis (strain USNM 41457)</name>
    <name type="common">Microsporidian parasite</name>
    <dbReference type="NCBI Taxonomy" id="1003232"/>
    <lineage>
        <taxon>Eukaryota</taxon>
        <taxon>Fungi</taxon>
        <taxon>Fungi incertae sedis</taxon>
        <taxon>Microsporidia</taxon>
        <taxon>Edhazardia</taxon>
    </lineage>
</organism>
<dbReference type="SUPFAM" id="SSF161245">
    <property type="entry name" value="Zinc hairpin stack"/>
    <property type="match status" value="1"/>
</dbReference>
<dbReference type="Gene3D" id="3.30.40.10">
    <property type="entry name" value="Zinc/RING finger domain, C3HC4 (zinc finger)"/>
    <property type="match status" value="1"/>
</dbReference>
<dbReference type="Pfam" id="PF05495">
    <property type="entry name" value="zf-CHY"/>
    <property type="match status" value="1"/>
</dbReference>
<accession>J9D7Z1</accession>
<dbReference type="PROSITE" id="PS51270">
    <property type="entry name" value="ZF_CTCHY"/>
    <property type="match status" value="1"/>
</dbReference>
<dbReference type="SUPFAM" id="SSF57850">
    <property type="entry name" value="RING/U-box"/>
    <property type="match status" value="1"/>
</dbReference>
<dbReference type="GO" id="GO:0061630">
    <property type="term" value="F:ubiquitin protein ligase activity"/>
    <property type="evidence" value="ECO:0007669"/>
    <property type="project" value="TreeGrafter"/>
</dbReference>
<dbReference type="EMBL" id="AFBI03000033">
    <property type="protein sequence ID" value="EJW03619.1"/>
    <property type="molecule type" value="Genomic_DNA"/>
</dbReference>
<dbReference type="Pfam" id="PF14599">
    <property type="entry name" value="zinc_ribbon_6"/>
    <property type="match status" value="1"/>
</dbReference>
<dbReference type="PROSITE" id="PS50089">
    <property type="entry name" value="ZF_RING_2"/>
    <property type="match status" value="1"/>
</dbReference>
<evidence type="ECO:0000259" key="7">
    <source>
        <dbReference type="PROSITE" id="PS51270"/>
    </source>
</evidence>
<dbReference type="GO" id="GO:0006511">
    <property type="term" value="P:ubiquitin-dependent protein catabolic process"/>
    <property type="evidence" value="ECO:0007669"/>
    <property type="project" value="TreeGrafter"/>
</dbReference>
<dbReference type="SMART" id="SM00184">
    <property type="entry name" value="RING"/>
    <property type="match status" value="1"/>
</dbReference>
<dbReference type="Pfam" id="PF13639">
    <property type="entry name" value="zf-RING_2"/>
    <property type="match status" value="1"/>
</dbReference>
<feature type="domain" description="CTCHY-type" evidence="7">
    <location>
        <begin position="71"/>
        <end position="134"/>
    </location>
</feature>
<gene>
    <name evidence="8" type="ORF">EDEG_02050</name>
</gene>
<dbReference type="PANTHER" id="PTHR21319">
    <property type="entry name" value="RING FINGER AND CHY ZINC FINGER DOMAIN-CONTAINING PROTEIN 1"/>
    <property type="match status" value="1"/>
</dbReference>
<proteinExistence type="predicted"/>
<keyword evidence="1" id="KW-0479">Metal-binding</keyword>
<dbReference type="OrthoDB" id="411372at2759"/>
<evidence type="ECO:0000313" key="9">
    <source>
        <dbReference type="Proteomes" id="UP000003163"/>
    </source>
</evidence>
<dbReference type="FunCoup" id="J9D7Z1">
    <property type="interactions" value="107"/>
</dbReference>
<dbReference type="PROSITE" id="PS51266">
    <property type="entry name" value="ZF_CHY"/>
    <property type="match status" value="1"/>
</dbReference>
<dbReference type="HOGENOM" id="CLU_013368_1_2_1"/>
<feature type="domain" description="CHY-type" evidence="6">
    <location>
        <begin position="2"/>
        <end position="69"/>
    </location>
</feature>
<sequence length="252" mass="29499">MYVTTENTCKHYKRSCMLIAECCKKTYPCRFCHDENESHKIDRNSTKEIICLYCGTIQGISNLCKKCNNTFAEYFCDKCKLWTTPDEGVFHCDMCGICRVGLPDQVFHCDVCNACMDINLKENHVHIENNLKSDCPICAEYLFLSIREVLLLKCGHAMHMDCFDYYLKQNYQCPICQKSAGDTEIYNQKIEFILSHESKLQKNSKNWLCEISCYDCRKSSYTDYKYLFNKCHLCSSYNTRLGEIKKPKAEER</sequence>